<proteinExistence type="predicted"/>
<dbReference type="RefSeq" id="WP_184413283.1">
    <property type="nucleotide sequence ID" value="NZ_JACHLA010000011.1"/>
</dbReference>
<gene>
    <name evidence="2" type="ORF">HNP34_002086</name>
</gene>
<comment type="caution">
    <text evidence="2">The sequence shown here is derived from an EMBL/GenBank/DDBJ whole genome shotgun (WGS) entry which is preliminary data.</text>
</comment>
<feature type="signal peptide" evidence="1">
    <location>
        <begin position="1"/>
        <end position="21"/>
    </location>
</feature>
<evidence type="ECO:0000256" key="1">
    <source>
        <dbReference type="SAM" id="SignalP"/>
    </source>
</evidence>
<reference evidence="2 3" key="1">
    <citation type="submission" date="2020-08" db="EMBL/GenBank/DDBJ databases">
        <title>Functional genomics of gut bacteria from endangered species of beetles.</title>
        <authorList>
            <person name="Carlos-Shanley C."/>
        </authorList>
    </citation>
    <scope>NUCLEOTIDE SEQUENCE [LARGE SCALE GENOMIC DNA]</scope>
    <source>
        <strain evidence="2 3">S00127</strain>
    </source>
</reference>
<dbReference type="Proteomes" id="UP000548425">
    <property type="component" value="Unassembled WGS sequence"/>
</dbReference>
<feature type="chain" id="PRO_5043643896" evidence="1">
    <location>
        <begin position="22"/>
        <end position="294"/>
    </location>
</feature>
<sequence>MNKKISILLFFGFFCMVGGNAKVIESNKASKIKVQPCGFDYDIDNYYCKAENIKLYENNIGKNVNYNKNYTVIKIDDGKYTRLAALNQKTLIIYPLNYKIEKEKSQIKFSSSNGNLCVTGNLYSYRNTYNDSKICFRIIEDAFVKISIDENIKYISLSNFKQILLPNSSDYFNQCLKINSKNKCEKLSDSENHIYRFDEIKKNSQEIGDVLNNEKIKKLNLDGFKFLPYSEKSQYLIGEKYEDTDEESSSVYYLIKIKPDIEVRRIGNFYSIDKKFNLSYSDSSGSKKNIKLEL</sequence>
<dbReference type="EMBL" id="JACHLA010000011">
    <property type="protein sequence ID" value="MBB6363946.1"/>
    <property type="molecule type" value="Genomic_DNA"/>
</dbReference>
<dbReference type="AlphaFoldDB" id="A0AAW3VHI4"/>
<organism evidence="2 3">
    <name type="scientific">Acinetobacter lwoffii</name>
    <dbReference type="NCBI Taxonomy" id="28090"/>
    <lineage>
        <taxon>Bacteria</taxon>
        <taxon>Pseudomonadati</taxon>
        <taxon>Pseudomonadota</taxon>
        <taxon>Gammaproteobacteria</taxon>
        <taxon>Moraxellales</taxon>
        <taxon>Moraxellaceae</taxon>
        <taxon>Acinetobacter</taxon>
    </lineage>
</organism>
<evidence type="ECO:0000313" key="2">
    <source>
        <dbReference type="EMBL" id="MBB6363946.1"/>
    </source>
</evidence>
<accession>A0AAW3VHI4</accession>
<protein>
    <submittedName>
        <fullName evidence="2">Uncharacterized protein</fullName>
    </submittedName>
</protein>
<name>A0AAW3VHI4_ACILW</name>
<evidence type="ECO:0000313" key="3">
    <source>
        <dbReference type="Proteomes" id="UP000548425"/>
    </source>
</evidence>
<keyword evidence="1" id="KW-0732">Signal</keyword>